<evidence type="ECO:0000259" key="1">
    <source>
        <dbReference type="PROSITE" id="PS50878"/>
    </source>
</evidence>
<dbReference type="Pfam" id="PF00078">
    <property type="entry name" value="RVT_1"/>
    <property type="match status" value="1"/>
</dbReference>
<dbReference type="AlphaFoldDB" id="A0A821WEK4"/>
<dbReference type="InterPro" id="IPR000477">
    <property type="entry name" value="RT_dom"/>
</dbReference>
<dbReference type="GO" id="GO:0003676">
    <property type="term" value="F:nucleic acid binding"/>
    <property type="evidence" value="ECO:0007669"/>
    <property type="project" value="InterPro"/>
</dbReference>
<proteinExistence type="predicted"/>
<comment type="caution">
    <text evidence="3">The sequence shown here is derived from an EMBL/GenBank/DDBJ whole genome shotgun (WGS) entry which is preliminary data.</text>
</comment>
<dbReference type="PANTHER" id="PTHR33481">
    <property type="entry name" value="REVERSE TRANSCRIPTASE"/>
    <property type="match status" value="1"/>
</dbReference>
<dbReference type="Proteomes" id="UP000663880">
    <property type="component" value="Unassembled WGS sequence"/>
</dbReference>
<dbReference type="Pfam" id="PF00075">
    <property type="entry name" value="RNase_H"/>
    <property type="match status" value="1"/>
</dbReference>
<feature type="domain" description="RNase H type-1" evidence="2">
    <location>
        <begin position="609"/>
        <end position="739"/>
    </location>
</feature>
<dbReference type="CDD" id="cd01650">
    <property type="entry name" value="RT_nLTR_like"/>
    <property type="match status" value="1"/>
</dbReference>
<gene>
    <name evidence="3" type="ORF">PMACD_LOCUS13071</name>
</gene>
<sequence length="910" mass="102564">MKKSVLKMRRKIRYCSAIRRPTVIERYSKAKQEYLEAVNKNKLESWKSFCEKQDGESLWDGIYRVIRKTNVKQIDQQLVKDGVTLSYQDSAQYLAETFFPEDTSARETLWHTEMRIKAATIEESSHDNNHDPPFTPKELAECARSFNPKKAPGGDGLTSDICGEAIFADPDVFLALANRCLDLGYFPSIWKKATVIVLKKPGKDDYNQPKSYRPIGLLPVLGKIMEKMMVKRLNWHLIPRLSLKQYGFMPQRGTEDALYTLMRKIKLGLSNKKLITLISLDIEGAFDNAWWPAICVRLTEERCPPNLALLVRNYLGDREVRVVYGGAVAARPTNKGCVQGSISGPTLWNLLLDPLLQTLERAGVYAQAFADDVVLLFESNTALETEKLANDALTQICEWGHKNKLRFAPAKTKAMLMTNKLKYDTPRLNMGGTPIHMSNSVKILGLTIDHKITFSDHINAACNKAIGLYKQVSKAARVSWGLSPEIIKIIYTAVVEPIVLYAANAWADAANKAYIIKKLDTVQRSFAIKICRAYRTTPLSSLRVLSGLLPLDLRAHENKTLYEIKKGYTACEHLKGAEVEIKTPFCKTSHPATAALEYVILSNEELTINGSSLQIYTDGSKTEEGVGAAISLWKGDIEIKSQKLHLAHFCTVYQAELMALKRAAQLAVQRKETEVLIYSDSRSALDAVVGGRSFDPLVTEIRELLIQHSEKNIKLFWVKAHAGRRGNERADQLAKEATGAKQKPVYDRCPISYVKKLIRENTVQKWVTKQSNETTGATTRMFLPDPETAYRTVRSKGFNPIMTQILTGHGAFAEYLHRFKIKPSPACECDENALQTVEHLLTECPIFTIQRHNLEQTAGMRIARNVLPDILAGHRLALENFCERILERTRRFNGAQTIDKQNNSKDTTKI</sequence>
<dbReference type="PROSITE" id="PS50879">
    <property type="entry name" value="RNASE_H_1"/>
    <property type="match status" value="1"/>
</dbReference>
<dbReference type="InterPro" id="IPR043502">
    <property type="entry name" value="DNA/RNA_pol_sf"/>
</dbReference>
<evidence type="ECO:0000313" key="3">
    <source>
        <dbReference type="EMBL" id="CAF4921513.1"/>
    </source>
</evidence>
<dbReference type="GO" id="GO:0071897">
    <property type="term" value="P:DNA biosynthetic process"/>
    <property type="evidence" value="ECO:0007669"/>
    <property type="project" value="UniProtKB-ARBA"/>
</dbReference>
<dbReference type="InterPro" id="IPR036397">
    <property type="entry name" value="RNaseH_sf"/>
</dbReference>
<evidence type="ECO:0000259" key="2">
    <source>
        <dbReference type="PROSITE" id="PS50879"/>
    </source>
</evidence>
<dbReference type="InterPro" id="IPR012337">
    <property type="entry name" value="RNaseH-like_sf"/>
</dbReference>
<dbReference type="SUPFAM" id="SSF53098">
    <property type="entry name" value="Ribonuclease H-like"/>
    <property type="match status" value="1"/>
</dbReference>
<dbReference type="OrthoDB" id="411823at2759"/>
<name>A0A821WEK4_9NEOP</name>
<dbReference type="PROSITE" id="PS50878">
    <property type="entry name" value="RT_POL"/>
    <property type="match status" value="1"/>
</dbReference>
<organism evidence="3 4">
    <name type="scientific">Pieris macdunnoughi</name>
    <dbReference type="NCBI Taxonomy" id="345717"/>
    <lineage>
        <taxon>Eukaryota</taxon>
        <taxon>Metazoa</taxon>
        <taxon>Ecdysozoa</taxon>
        <taxon>Arthropoda</taxon>
        <taxon>Hexapoda</taxon>
        <taxon>Insecta</taxon>
        <taxon>Pterygota</taxon>
        <taxon>Neoptera</taxon>
        <taxon>Endopterygota</taxon>
        <taxon>Lepidoptera</taxon>
        <taxon>Glossata</taxon>
        <taxon>Ditrysia</taxon>
        <taxon>Papilionoidea</taxon>
        <taxon>Pieridae</taxon>
        <taxon>Pierinae</taxon>
        <taxon>Pieris</taxon>
    </lineage>
</organism>
<keyword evidence="4" id="KW-1185">Reference proteome</keyword>
<dbReference type="EMBL" id="CAJOBZ010000058">
    <property type="protein sequence ID" value="CAF4921513.1"/>
    <property type="molecule type" value="Genomic_DNA"/>
</dbReference>
<accession>A0A821WEK4</accession>
<dbReference type="PANTHER" id="PTHR33481:SF1">
    <property type="entry name" value="ENDONUCLEASE_EXONUCLEASE_PHOSPHATASE DOMAIN-CONTAINING PROTEIN-RELATED"/>
    <property type="match status" value="1"/>
</dbReference>
<dbReference type="GO" id="GO:0042575">
    <property type="term" value="C:DNA polymerase complex"/>
    <property type="evidence" value="ECO:0007669"/>
    <property type="project" value="UniProtKB-ARBA"/>
</dbReference>
<evidence type="ECO:0008006" key="5">
    <source>
        <dbReference type="Google" id="ProtNLM"/>
    </source>
</evidence>
<evidence type="ECO:0000313" key="4">
    <source>
        <dbReference type="Proteomes" id="UP000663880"/>
    </source>
</evidence>
<protein>
    <recommendedName>
        <fullName evidence="5">115 kDa protein in type-1 retrotransposable element R1DM</fullName>
    </recommendedName>
</protein>
<reference evidence="3" key="1">
    <citation type="submission" date="2021-02" db="EMBL/GenBank/DDBJ databases">
        <authorList>
            <person name="Steward A R."/>
        </authorList>
    </citation>
    <scope>NUCLEOTIDE SEQUENCE</scope>
</reference>
<dbReference type="CDD" id="cd09276">
    <property type="entry name" value="Rnase_HI_RT_non_LTR"/>
    <property type="match status" value="1"/>
</dbReference>
<dbReference type="InterPro" id="IPR002156">
    <property type="entry name" value="RNaseH_domain"/>
</dbReference>
<dbReference type="Gene3D" id="3.30.420.10">
    <property type="entry name" value="Ribonuclease H-like superfamily/Ribonuclease H"/>
    <property type="match status" value="1"/>
</dbReference>
<dbReference type="GO" id="GO:0004523">
    <property type="term" value="F:RNA-DNA hybrid ribonuclease activity"/>
    <property type="evidence" value="ECO:0007669"/>
    <property type="project" value="InterPro"/>
</dbReference>
<feature type="domain" description="Reverse transcriptase" evidence="1">
    <location>
        <begin position="179"/>
        <end position="448"/>
    </location>
</feature>
<dbReference type="SUPFAM" id="SSF56672">
    <property type="entry name" value="DNA/RNA polymerases"/>
    <property type="match status" value="1"/>
</dbReference>